<feature type="transmembrane region" description="Helical" evidence="6">
    <location>
        <begin position="157"/>
        <end position="180"/>
    </location>
</feature>
<feature type="transmembrane region" description="Helical" evidence="6">
    <location>
        <begin position="66"/>
        <end position="87"/>
    </location>
</feature>
<evidence type="ECO:0000256" key="5">
    <source>
        <dbReference type="ARBA" id="ARBA00023136"/>
    </source>
</evidence>
<dbReference type="InterPro" id="IPR011701">
    <property type="entry name" value="MFS"/>
</dbReference>
<protein>
    <submittedName>
        <fullName evidence="8">L-fucose:H+ symporter permease</fullName>
    </submittedName>
</protein>
<feature type="transmembrane region" description="Helical" evidence="6">
    <location>
        <begin position="259"/>
        <end position="282"/>
    </location>
</feature>
<accession>A0A4Q1SDN2</accession>
<dbReference type="InterPro" id="IPR005275">
    <property type="entry name" value="Lfuc_symporter_FucP"/>
</dbReference>
<dbReference type="SUPFAM" id="SSF103473">
    <property type="entry name" value="MFS general substrate transporter"/>
    <property type="match status" value="1"/>
</dbReference>
<dbReference type="PROSITE" id="PS50850">
    <property type="entry name" value="MFS"/>
    <property type="match status" value="1"/>
</dbReference>
<dbReference type="PANTHER" id="PTHR43702">
    <property type="entry name" value="L-FUCOSE-PROTON SYMPORTER"/>
    <property type="match status" value="1"/>
</dbReference>
<gene>
    <name evidence="8" type="primary">fucP</name>
    <name evidence="8" type="ORF">ESZ00_12210</name>
</gene>
<dbReference type="InterPro" id="IPR050375">
    <property type="entry name" value="MFS_TsgA-like"/>
</dbReference>
<dbReference type="PANTHER" id="PTHR43702:SF11">
    <property type="entry name" value="L-FUCOSE-PROTON SYMPORTER"/>
    <property type="match status" value="1"/>
</dbReference>
<evidence type="ECO:0000256" key="2">
    <source>
        <dbReference type="ARBA" id="ARBA00022475"/>
    </source>
</evidence>
<feature type="transmembrane region" description="Helical" evidence="6">
    <location>
        <begin position="409"/>
        <end position="427"/>
    </location>
</feature>
<feature type="transmembrane region" description="Helical" evidence="6">
    <location>
        <begin position="383"/>
        <end position="403"/>
    </location>
</feature>
<feature type="transmembrane region" description="Helical" evidence="6">
    <location>
        <begin position="294"/>
        <end position="313"/>
    </location>
</feature>
<evidence type="ECO:0000256" key="4">
    <source>
        <dbReference type="ARBA" id="ARBA00022989"/>
    </source>
</evidence>
<evidence type="ECO:0000256" key="6">
    <source>
        <dbReference type="SAM" id="Phobius"/>
    </source>
</evidence>
<dbReference type="NCBIfam" id="TIGR00885">
    <property type="entry name" value="fucP"/>
    <property type="match status" value="1"/>
</dbReference>
<dbReference type="OrthoDB" id="9795150at2"/>
<dbReference type="Pfam" id="PF07690">
    <property type="entry name" value="MFS_1"/>
    <property type="match status" value="1"/>
</dbReference>
<dbReference type="Gene3D" id="1.20.1250.20">
    <property type="entry name" value="MFS general substrate transporter like domains"/>
    <property type="match status" value="2"/>
</dbReference>
<evidence type="ECO:0000256" key="3">
    <source>
        <dbReference type="ARBA" id="ARBA00022692"/>
    </source>
</evidence>
<feature type="transmembrane region" description="Helical" evidence="6">
    <location>
        <begin position="94"/>
        <end position="113"/>
    </location>
</feature>
<dbReference type="Proteomes" id="UP000290253">
    <property type="component" value="Unassembled WGS sequence"/>
</dbReference>
<feature type="transmembrane region" description="Helical" evidence="6">
    <location>
        <begin position="325"/>
        <end position="342"/>
    </location>
</feature>
<dbReference type="AlphaFoldDB" id="A0A4Q1SDN2"/>
<keyword evidence="5 6" id="KW-0472">Membrane</keyword>
<keyword evidence="3 6" id="KW-0812">Transmembrane</keyword>
<dbReference type="InterPro" id="IPR020846">
    <property type="entry name" value="MFS_dom"/>
</dbReference>
<dbReference type="EMBL" id="SDMK01000002">
    <property type="protein sequence ID" value="RXS95342.1"/>
    <property type="molecule type" value="Genomic_DNA"/>
</dbReference>
<evidence type="ECO:0000259" key="7">
    <source>
        <dbReference type="PROSITE" id="PS50850"/>
    </source>
</evidence>
<name>A0A4Q1SDN2_9BACT</name>
<feature type="transmembrane region" description="Helical" evidence="6">
    <location>
        <begin position="348"/>
        <end position="371"/>
    </location>
</feature>
<comment type="caution">
    <text evidence="8">The sequence shown here is derived from an EMBL/GenBank/DDBJ whole genome shotgun (WGS) entry which is preliminary data.</text>
</comment>
<feature type="transmembrane region" description="Helical" evidence="6">
    <location>
        <begin position="119"/>
        <end position="136"/>
    </location>
</feature>
<dbReference type="CDD" id="cd17394">
    <property type="entry name" value="MFS_FucP_like"/>
    <property type="match status" value="1"/>
</dbReference>
<evidence type="ECO:0000313" key="9">
    <source>
        <dbReference type="Proteomes" id="UP000290253"/>
    </source>
</evidence>
<proteinExistence type="predicted"/>
<evidence type="ECO:0000256" key="1">
    <source>
        <dbReference type="ARBA" id="ARBA00004429"/>
    </source>
</evidence>
<keyword evidence="4 6" id="KW-1133">Transmembrane helix</keyword>
<evidence type="ECO:0000313" key="8">
    <source>
        <dbReference type="EMBL" id="RXS95342.1"/>
    </source>
</evidence>
<comment type="subcellular location">
    <subcellularLocation>
        <location evidence="1">Cell inner membrane</location>
        <topology evidence="1">Multi-pass membrane protein</topology>
    </subcellularLocation>
</comment>
<feature type="transmembrane region" description="Helical" evidence="6">
    <location>
        <begin position="211"/>
        <end position="230"/>
    </location>
</feature>
<reference evidence="8 9" key="1">
    <citation type="journal article" date="2016" name="Int. J. Syst. Evol. Microbiol.">
        <title>Acidipila dinghuensis sp. nov., an acidobacterium isolated from forest soil.</title>
        <authorList>
            <person name="Jiang Y.W."/>
            <person name="Wang J."/>
            <person name="Chen M.H."/>
            <person name="Lv Y.Y."/>
            <person name="Qiu L.H."/>
        </authorList>
    </citation>
    <scope>NUCLEOTIDE SEQUENCE [LARGE SCALE GENOMIC DNA]</scope>
    <source>
        <strain evidence="8 9">DHOF10</strain>
    </source>
</reference>
<sequence>MSHAAPLPRSSQDAASPDTPLLPQGVMRTYLLVNVLFLLWGIPNNLNDVLIRQFMKSFELNRLEAGLVQFAFYLGYFLLALPAGILMRRKGYKAGFLTGLILFASGCFLFLPAAEMGRYSFFLGALFVVASGLAFLETAGSPFVAQLGPSATAERRLNISAAFNPTGSILGVVVGNLFIFSGVELSHTQVATMQAAGTYAAYLHKETLRVVAPYLVLGVIALVWAGLIAATRFPAFITAREHKAEVAGNWRDLLREKHFLHSLLAQFAYVGAQVGTWSYLIQYAHDYAHTPDRTSGWLLTGTLIAFAIGRIVSSWLMRFFNPTRLMAIYAIANAILLVLALARPGWIGLGAILLTSFFMSVMFPTIFGLGLKDLGPNTNIAGSLLVMTIIGGALLTLLMGWLADHFHSTAIAYAVPLVCYLIVLQFCTAMTRYTRQRLTVSTFEI</sequence>
<keyword evidence="9" id="KW-1185">Reference proteome</keyword>
<keyword evidence="2" id="KW-1003">Cell membrane</keyword>
<dbReference type="RefSeq" id="WP_129208539.1">
    <property type="nucleotide sequence ID" value="NZ_BMGU01000004.1"/>
</dbReference>
<feature type="domain" description="Major facilitator superfamily (MFS) profile" evidence="7">
    <location>
        <begin position="29"/>
        <end position="432"/>
    </location>
</feature>
<dbReference type="InterPro" id="IPR036259">
    <property type="entry name" value="MFS_trans_sf"/>
</dbReference>
<dbReference type="GO" id="GO:0005886">
    <property type="term" value="C:plasma membrane"/>
    <property type="evidence" value="ECO:0007669"/>
    <property type="project" value="UniProtKB-SubCell"/>
</dbReference>
<dbReference type="GO" id="GO:0015535">
    <property type="term" value="F:fucose:proton symporter activity"/>
    <property type="evidence" value="ECO:0007669"/>
    <property type="project" value="InterPro"/>
</dbReference>
<organism evidence="8 9">
    <name type="scientific">Silvibacterium dinghuense</name>
    <dbReference type="NCBI Taxonomy" id="1560006"/>
    <lineage>
        <taxon>Bacteria</taxon>
        <taxon>Pseudomonadati</taxon>
        <taxon>Acidobacteriota</taxon>
        <taxon>Terriglobia</taxon>
        <taxon>Terriglobales</taxon>
        <taxon>Acidobacteriaceae</taxon>
        <taxon>Silvibacterium</taxon>
    </lineage>
</organism>